<comment type="caution">
    <text evidence="2">The sequence shown here is derived from an EMBL/GenBank/DDBJ whole genome shotgun (WGS) entry which is preliminary data.</text>
</comment>
<feature type="compositionally biased region" description="Pro residues" evidence="1">
    <location>
        <begin position="192"/>
        <end position="201"/>
    </location>
</feature>
<dbReference type="EMBL" id="JAPWIE010000002">
    <property type="protein sequence ID" value="MCZ4550095.1"/>
    <property type="molecule type" value="Genomic_DNA"/>
</dbReference>
<accession>A0ABT4MSV6</accession>
<feature type="compositionally biased region" description="Acidic residues" evidence="1">
    <location>
        <begin position="164"/>
        <end position="189"/>
    </location>
</feature>
<protein>
    <submittedName>
        <fullName evidence="2">Uncharacterized protein</fullName>
    </submittedName>
</protein>
<feature type="compositionally biased region" description="Polar residues" evidence="1">
    <location>
        <begin position="1"/>
        <end position="15"/>
    </location>
</feature>
<organism evidence="2 3">
    <name type="scientific">Gordonia rubripertincta</name>
    <name type="common">Rhodococcus corallinus</name>
    <dbReference type="NCBI Taxonomy" id="36822"/>
    <lineage>
        <taxon>Bacteria</taxon>
        <taxon>Bacillati</taxon>
        <taxon>Actinomycetota</taxon>
        <taxon>Actinomycetes</taxon>
        <taxon>Mycobacteriales</taxon>
        <taxon>Gordoniaceae</taxon>
        <taxon>Gordonia</taxon>
    </lineage>
</organism>
<proteinExistence type="predicted"/>
<evidence type="ECO:0000313" key="2">
    <source>
        <dbReference type="EMBL" id="MCZ4550095.1"/>
    </source>
</evidence>
<reference evidence="2" key="1">
    <citation type="submission" date="2022-12" db="EMBL/GenBank/DDBJ databases">
        <authorList>
            <person name="Krivoruchko A.V."/>
            <person name="Elkin A."/>
        </authorList>
    </citation>
    <scope>NUCLEOTIDE SEQUENCE</scope>
    <source>
        <strain evidence="2">IEGM 1388</strain>
    </source>
</reference>
<evidence type="ECO:0000313" key="3">
    <source>
        <dbReference type="Proteomes" id="UP001067235"/>
    </source>
</evidence>
<evidence type="ECO:0000256" key="1">
    <source>
        <dbReference type="SAM" id="MobiDB-lite"/>
    </source>
</evidence>
<dbReference type="RefSeq" id="WP_301570635.1">
    <property type="nucleotide sequence ID" value="NZ_JAPWIE010000002.1"/>
</dbReference>
<sequence length="242" mass="25613">MTNENDSTGNESAESLDTVMAEGPSRGPKEVVWGDGRKPDPNRICSAHRTNGKPCRKTALRGTQPPLCVSHGAGAPAVRRKARVRLEMAADRMAKELLGIAIDSDTPPAVKLAAIRDSLDRAGLSAKTAVEVEVGPTKAFESILASMVSGGSRAESRSRRGEPDEGPSDGWIADELDVIDAEVVEDEGDSPAPVPAPPRIAPRPEEPSTSGLMDYESALDQLRASAPPPAPQARRRNGNRRG</sequence>
<feature type="region of interest" description="Disordered" evidence="1">
    <location>
        <begin position="1"/>
        <end position="76"/>
    </location>
</feature>
<keyword evidence="3" id="KW-1185">Reference proteome</keyword>
<name>A0ABT4MSV6_GORRU</name>
<gene>
    <name evidence="2" type="ORF">O4213_08875</name>
</gene>
<feature type="compositionally biased region" description="Basic residues" evidence="1">
    <location>
        <begin position="233"/>
        <end position="242"/>
    </location>
</feature>
<feature type="compositionally biased region" description="Basic residues" evidence="1">
    <location>
        <begin position="50"/>
        <end position="59"/>
    </location>
</feature>
<feature type="region of interest" description="Disordered" evidence="1">
    <location>
        <begin position="147"/>
        <end position="242"/>
    </location>
</feature>
<feature type="compositionally biased region" description="Basic and acidic residues" evidence="1">
    <location>
        <begin position="154"/>
        <end position="163"/>
    </location>
</feature>
<dbReference type="Proteomes" id="UP001067235">
    <property type="component" value="Unassembled WGS sequence"/>
</dbReference>